<dbReference type="AlphaFoldDB" id="A0A7J6SME3"/>
<dbReference type="Proteomes" id="UP000553632">
    <property type="component" value="Unassembled WGS sequence"/>
</dbReference>
<gene>
    <name evidence="2" type="primary">DNAJA4_5</name>
    <name evidence="2" type="ORF">FOZ63_019755</name>
</gene>
<feature type="region of interest" description="Disordered" evidence="1">
    <location>
        <begin position="1"/>
        <end position="56"/>
    </location>
</feature>
<reference evidence="2 3" key="1">
    <citation type="submission" date="2020-04" db="EMBL/GenBank/DDBJ databases">
        <title>Perkinsus olseni comparative genomics.</title>
        <authorList>
            <person name="Bogema D.R."/>
        </authorList>
    </citation>
    <scope>NUCLEOTIDE SEQUENCE [LARGE SCALE GENOMIC DNA]</scope>
    <source>
        <strain evidence="2 3">ATCC PRA-207</strain>
    </source>
</reference>
<proteinExistence type="predicted"/>
<feature type="non-terminal residue" evidence="2">
    <location>
        <position position="132"/>
    </location>
</feature>
<feature type="compositionally biased region" description="Gly residues" evidence="1">
    <location>
        <begin position="123"/>
        <end position="132"/>
    </location>
</feature>
<feature type="region of interest" description="Disordered" evidence="1">
    <location>
        <begin position="111"/>
        <end position="132"/>
    </location>
</feature>
<sequence>VLPAPKDSPRITKKMEKEYEHHELTDMDPSVSARMGAETSGGEAYDEDEEGPRGPSVACAQQLVIYDYQFDTRAAGRAGSVDGPSFDATACWKLPCKVAAVWEIFLKRDDEARRDGGGRREGQQGGWTGPSL</sequence>
<organism evidence="2 3">
    <name type="scientific">Perkinsus olseni</name>
    <name type="common">Perkinsus atlanticus</name>
    <dbReference type="NCBI Taxonomy" id="32597"/>
    <lineage>
        <taxon>Eukaryota</taxon>
        <taxon>Sar</taxon>
        <taxon>Alveolata</taxon>
        <taxon>Perkinsozoa</taxon>
        <taxon>Perkinsea</taxon>
        <taxon>Perkinsida</taxon>
        <taxon>Perkinsidae</taxon>
        <taxon>Perkinsus</taxon>
    </lineage>
</organism>
<dbReference type="EMBL" id="JABANO010017493">
    <property type="protein sequence ID" value="KAF4733406.1"/>
    <property type="molecule type" value="Genomic_DNA"/>
</dbReference>
<evidence type="ECO:0000256" key="1">
    <source>
        <dbReference type="SAM" id="MobiDB-lite"/>
    </source>
</evidence>
<evidence type="ECO:0000313" key="2">
    <source>
        <dbReference type="EMBL" id="KAF4733406.1"/>
    </source>
</evidence>
<protein>
    <submittedName>
        <fullName evidence="2">DnaJ (Hsp40), sub A, member 4</fullName>
    </submittedName>
</protein>
<comment type="caution">
    <text evidence="2">The sequence shown here is derived from an EMBL/GenBank/DDBJ whole genome shotgun (WGS) entry which is preliminary data.</text>
</comment>
<keyword evidence="3" id="KW-1185">Reference proteome</keyword>
<feature type="compositionally biased region" description="Basic and acidic residues" evidence="1">
    <location>
        <begin position="111"/>
        <end position="122"/>
    </location>
</feature>
<name>A0A7J6SME3_PEROL</name>
<feature type="non-terminal residue" evidence="2">
    <location>
        <position position="1"/>
    </location>
</feature>
<evidence type="ECO:0000313" key="3">
    <source>
        <dbReference type="Proteomes" id="UP000553632"/>
    </source>
</evidence>
<feature type="compositionally biased region" description="Basic and acidic residues" evidence="1">
    <location>
        <begin position="7"/>
        <end position="25"/>
    </location>
</feature>
<accession>A0A7J6SME3</accession>